<gene>
    <name evidence="2" type="ORF">AQPE_3628</name>
</gene>
<organism evidence="2 3">
    <name type="scientific">Aquipluma nitroreducens</name>
    <dbReference type="NCBI Taxonomy" id="2010828"/>
    <lineage>
        <taxon>Bacteria</taxon>
        <taxon>Pseudomonadati</taxon>
        <taxon>Bacteroidota</taxon>
        <taxon>Bacteroidia</taxon>
        <taxon>Marinilabiliales</taxon>
        <taxon>Prolixibacteraceae</taxon>
        <taxon>Aquipluma</taxon>
    </lineage>
</organism>
<proteinExistence type="predicted"/>
<feature type="coiled-coil region" evidence="1">
    <location>
        <begin position="28"/>
        <end position="62"/>
    </location>
</feature>
<dbReference type="AlphaFoldDB" id="A0A5K7SCY2"/>
<sequence length="142" mass="16679">MASRDYLIRQFEEMGIFLSILFRRLLKMKEENQQEQMASAVREELIQELKLDIDQVIMLENEEFLSLIKTYFTSIDQLDKLADILKVLGQDASQFFSLTKANYLLKSLFLFTHLQETSSAFSYERRAKILELQKTILEKGLA</sequence>
<evidence type="ECO:0000313" key="2">
    <source>
        <dbReference type="EMBL" id="BBE19443.1"/>
    </source>
</evidence>
<evidence type="ECO:0000256" key="1">
    <source>
        <dbReference type="SAM" id="Coils"/>
    </source>
</evidence>
<keyword evidence="3" id="KW-1185">Reference proteome</keyword>
<dbReference type="RefSeq" id="WP_318347684.1">
    <property type="nucleotide sequence ID" value="NZ_AP018694.1"/>
</dbReference>
<keyword evidence="1" id="KW-0175">Coiled coil</keyword>
<dbReference type="KEGG" id="anf:AQPE_3628"/>
<name>A0A5K7SCY2_9BACT</name>
<reference evidence="2" key="1">
    <citation type="journal article" date="2020" name="Int. J. Syst. Evol. Microbiol.">
        <title>Aquipluma nitroreducens gen. nov. sp. nov., a novel facultatively anaerobic bacterium isolated from a freshwater lake.</title>
        <authorList>
            <person name="Watanabe M."/>
            <person name="Kojima H."/>
            <person name="Fukui M."/>
        </authorList>
    </citation>
    <scope>NUCLEOTIDE SEQUENCE</scope>
    <source>
        <strain evidence="2">MeG22</strain>
    </source>
</reference>
<evidence type="ECO:0000313" key="3">
    <source>
        <dbReference type="Proteomes" id="UP001193389"/>
    </source>
</evidence>
<dbReference type="EMBL" id="AP018694">
    <property type="protein sequence ID" value="BBE19443.1"/>
    <property type="molecule type" value="Genomic_DNA"/>
</dbReference>
<protein>
    <submittedName>
        <fullName evidence="2">Uncharacterized protein</fullName>
    </submittedName>
</protein>
<dbReference type="Proteomes" id="UP001193389">
    <property type="component" value="Chromosome"/>
</dbReference>
<accession>A0A5K7SCY2</accession>